<dbReference type="SUPFAM" id="SSF52540">
    <property type="entry name" value="P-loop containing nucleoside triphosphate hydrolases"/>
    <property type="match status" value="1"/>
</dbReference>
<dbReference type="AlphaFoldDB" id="A0A8H4FQP1"/>
<protein>
    <recommendedName>
        <fullName evidence="1">DUF7779 domain-containing protein</fullName>
    </recommendedName>
</protein>
<reference evidence="2" key="1">
    <citation type="journal article" date="2020" name="Phytopathology">
        <title>Genome sequence and comparative analysis of Colletotrichum gloeosporioides isolated from Liriodendron leaves.</title>
        <authorList>
            <person name="Fu F.F."/>
            <person name="Hao Z."/>
            <person name="Wang P."/>
            <person name="Lu Y."/>
            <person name="Xue L.J."/>
            <person name="Wei G."/>
            <person name="Tian Y."/>
            <person name="Baishi H."/>
            <person name="Xu H."/>
            <person name="Shi J."/>
            <person name="Cheng T."/>
            <person name="Wang G."/>
            <person name="Yi Y."/>
            <person name="Chen J."/>
        </authorList>
    </citation>
    <scope>NUCLEOTIDE SEQUENCE</scope>
    <source>
        <strain evidence="2">Lc1</strain>
    </source>
</reference>
<accession>A0A8H4FQP1</accession>
<dbReference type="Proteomes" id="UP000613401">
    <property type="component" value="Unassembled WGS sequence"/>
</dbReference>
<comment type="caution">
    <text evidence="2">The sequence shown here is derived from an EMBL/GenBank/DDBJ whole genome shotgun (WGS) entry which is preliminary data.</text>
</comment>
<dbReference type="InterPro" id="IPR027417">
    <property type="entry name" value="P-loop_NTPase"/>
</dbReference>
<dbReference type="GeneID" id="69020064"/>
<dbReference type="GO" id="GO:0003824">
    <property type="term" value="F:catalytic activity"/>
    <property type="evidence" value="ECO:0007669"/>
    <property type="project" value="InterPro"/>
</dbReference>
<evidence type="ECO:0000259" key="1">
    <source>
        <dbReference type="Pfam" id="PF25000"/>
    </source>
</evidence>
<dbReference type="PANTHER" id="PTHR46082:SF11">
    <property type="entry name" value="AAA+ ATPASE DOMAIN-CONTAINING PROTEIN-RELATED"/>
    <property type="match status" value="1"/>
</dbReference>
<dbReference type="InterPro" id="IPR053137">
    <property type="entry name" value="NLR-like"/>
</dbReference>
<evidence type="ECO:0000313" key="3">
    <source>
        <dbReference type="Proteomes" id="UP000613401"/>
    </source>
</evidence>
<dbReference type="InterPro" id="IPR035994">
    <property type="entry name" value="Nucleoside_phosphorylase_sf"/>
</dbReference>
<keyword evidence="3" id="KW-1185">Reference proteome</keyword>
<name>A0A8H4FQP1_COLGL</name>
<dbReference type="SUPFAM" id="SSF53167">
    <property type="entry name" value="Purine and uridine phosphorylases"/>
    <property type="match status" value="1"/>
</dbReference>
<dbReference type="PANTHER" id="PTHR46082">
    <property type="entry name" value="ATP/GTP-BINDING PROTEIN-RELATED"/>
    <property type="match status" value="1"/>
</dbReference>
<proteinExistence type="predicted"/>
<feature type="domain" description="DUF7779" evidence="1">
    <location>
        <begin position="537"/>
        <end position="633"/>
    </location>
</feature>
<organism evidence="2 3">
    <name type="scientific">Colletotrichum gloeosporioides</name>
    <name type="common">Anthracnose fungus</name>
    <name type="synonym">Glomerella cingulata</name>
    <dbReference type="NCBI Taxonomy" id="474922"/>
    <lineage>
        <taxon>Eukaryota</taxon>
        <taxon>Fungi</taxon>
        <taxon>Dikarya</taxon>
        <taxon>Ascomycota</taxon>
        <taxon>Pezizomycotina</taxon>
        <taxon>Sordariomycetes</taxon>
        <taxon>Hypocreomycetidae</taxon>
        <taxon>Glomerellales</taxon>
        <taxon>Glomerellaceae</taxon>
        <taxon>Colletotrichum</taxon>
        <taxon>Colletotrichum gloeosporioides species complex</taxon>
    </lineage>
</organism>
<dbReference type="InterPro" id="IPR056681">
    <property type="entry name" value="DUF7779"/>
</dbReference>
<dbReference type="GO" id="GO:0009116">
    <property type="term" value="P:nucleoside metabolic process"/>
    <property type="evidence" value="ECO:0007669"/>
    <property type="project" value="InterPro"/>
</dbReference>
<dbReference type="Gene3D" id="3.40.50.1580">
    <property type="entry name" value="Nucleoside phosphorylase domain"/>
    <property type="match status" value="1"/>
</dbReference>
<sequence length="671" mass="75354">MPELDRKLYTVAWIAPLYIEARAALLMLDQRHPGQFPIPRGCGYVFHAGSIGGHNVIIATLPAGQEYGTASAAVLAAQVQSFFPNLWFGLLVGVAAGLPNLSCQPPRDIRLGDVLVALPLGDTPAIVPYDLGKDIGGDEFLLLRRGHTMAQTQTIVRSAIRRIQLDGSDESESFLQYYQQIRDKTHDGGDFSDPGQDKDVIYESDQQGIERRVTREPRSDRGRTRVWYGPIGSGDKLMRNSRRRNELRDKYNIIGLEMEAAGTMNCIPVGVIRGVCDYGDEHKNKEWQPYAAAMAAAYAKSVLRTIVPEDRERLSLMNIGKFSYDIRVYYVDASSKVTADSNFTDISRVCQVQHHWEGIPPDEQIRITRECLASHKDPWLLMIDNADSRDFNLDTYIPTAGPGTILITTTDEGFATYGHASHRVGSMSEDEAISLLLKYTNPDNGHSNDQYPSADKSAKRLATEVLCGLPLAIAQAGSYISYHRSTYDEYLEEFGKCPRDLLNEDRHLMQRHHQHLPVWSTLALSIGRIEKLQDRGSTEAIELLRTMSFLHNEGIHDHLFREAWKNMKKFPSLSKYVTFLNPSTSRWNTPTIQAAFAILRRYSLITPVSLSKQQYSMHKIVQTICRELLTPTEQLEYSFKAASLTAVALSGIETPLSWIDDPSGFDSQKLL</sequence>
<evidence type="ECO:0000313" key="2">
    <source>
        <dbReference type="EMBL" id="KAF3809659.1"/>
    </source>
</evidence>
<reference evidence="2" key="2">
    <citation type="submission" date="2020-03" db="EMBL/GenBank/DDBJ databases">
        <authorList>
            <person name="Fu F.-F."/>
            <person name="Chen J."/>
        </authorList>
    </citation>
    <scope>NUCLEOTIDE SEQUENCE</scope>
    <source>
        <strain evidence="2">Lc1</strain>
    </source>
</reference>
<gene>
    <name evidence="2" type="ORF">GCG54_00012947</name>
</gene>
<dbReference type="RefSeq" id="XP_045268818.1">
    <property type="nucleotide sequence ID" value="XM_045412812.1"/>
</dbReference>
<dbReference type="EMBL" id="WVTB01000016">
    <property type="protein sequence ID" value="KAF3809659.1"/>
    <property type="molecule type" value="Genomic_DNA"/>
</dbReference>
<dbReference type="Pfam" id="PF25000">
    <property type="entry name" value="DUF7779"/>
    <property type="match status" value="1"/>
</dbReference>